<feature type="domain" description="MacB-like periplasmic core" evidence="1">
    <location>
        <begin position="3"/>
        <end position="151"/>
    </location>
</feature>
<dbReference type="GO" id="GO:0022857">
    <property type="term" value="F:transmembrane transporter activity"/>
    <property type="evidence" value="ECO:0007669"/>
    <property type="project" value="TreeGrafter"/>
</dbReference>
<dbReference type="GO" id="GO:0005886">
    <property type="term" value="C:plasma membrane"/>
    <property type="evidence" value="ECO:0007669"/>
    <property type="project" value="TreeGrafter"/>
</dbReference>
<comment type="caution">
    <text evidence="2">The sequence shown here is derived from an EMBL/GenBank/DDBJ whole genome shotgun (WGS) entry which is preliminary data.</text>
</comment>
<organism evidence="2">
    <name type="scientific">mine drainage metagenome</name>
    <dbReference type="NCBI Taxonomy" id="410659"/>
    <lineage>
        <taxon>unclassified sequences</taxon>
        <taxon>metagenomes</taxon>
        <taxon>ecological metagenomes</taxon>
    </lineage>
</organism>
<proteinExistence type="predicted"/>
<protein>
    <submittedName>
        <fullName evidence="2">ABC transporter permease protein</fullName>
    </submittedName>
</protein>
<sequence length="158" mass="15830">MPPTVAAVAPVVQTQGSMQAGAQTWTAPVIGSVPSYLKLRDEQVAAGSFITNAEVTAGAEDAVLGSTVETSLFPGQNPIGQTVDIGSTPFQVIGVLESAGSSGATNEDDQVIVPISTAQNQLLGSSSGLSSILVQATSSLTIGAAYAEADNLLLQVNG</sequence>
<gene>
    <name evidence="2" type="ORF">B1B_08235</name>
</gene>
<dbReference type="InterPro" id="IPR025857">
    <property type="entry name" value="MacB_PCD"/>
</dbReference>
<dbReference type="InterPro" id="IPR050250">
    <property type="entry name" value="Macrolide_Exporter_MacB"/>
</dbReference>
<accession>T1AS64</accession>
<evidence type="ECO:0000259" key="1">
    <source>
        <dbReference type="Pfam" id="PF12704"/>
    </source>
</evidence>
<dbReference type="PANTHER" id="PTHR30572:SF4">
    <property type="entry name" value="ABC TRANSPORTER PERMEASE YTRF"/>
    <property type="match status" value="1"/>
</dbReference>
<reference evidence="2" key="2">
    <citation type="journal article" date="2014" name="ISME J.">
        <title>Microbial stratification in low pH oxic and suboxic macroscopic growths along an acid mine drainage.</title>
        <authorList>
            <person name="Mendez-Garcia C."/>
            <person name="Mesa V."/>
            <person name="Sprenger R.R."/>
            <person name="Richter M."/>
            <person name="Diez M.S."/>
            <person name="Solano J."/>
            <person name="Bargiela R."/>
            <person name="Golyshina O.V."/>
            <person name="Manteca A."/>
            <person name="Ramos J.L."/>
            <person name="Gallego J.R."/>
            <person name="Llorente I."/>
            <person name="Martins Dos Santos V.A."/>
            <person name="Jensen O.N."/>
            <person name="Pelaez A.I."/>
            <person name="Sanchez J."/>
            <person name="Ferrer M."/>
        </authorList>
    </citation>
    <scope>NUCLEOTIDE SEQUENCE</scope>
</reference>
<dbReference type="PANTHER" id="PTHR30572">
    <property type="entry name" value="MEMBRANE COMPONENT OF TRANSPORTER-RELATED"/>
    <property type="match status" value="1"/>
</dbReference>
<name>T1AS64_9ZZZZ</name>
<dbReference type="EMBL" id="AUZY01005353">
    <property type="protein sequence ID" value="EQD59383.1"/>
    <property type="molecule type" value="Genomic_DNA"/>
</dbReference>
<dbReference type="Pfam" id="PF12704">
    <property type="entry name" value="MacB_PCD"/>
    <property type="match status" value="1"/>
</dbReference>
<feature type="non-terminal residue" evidence="2">
    <location>
        <position position="158"/>
    </location>
</feature>
<reference evidence="2" key="1">
    <citation type="submission" date="2013-08" db="EMBL/GenBank/DDBJ databases">
        <authorList>
            <person name="Mendez C."/>
            <person name="Richter M."/>
            <person name="Ferrer M."/>
            <person name="Sanchez J."/>
        </authorList>
    </citation>
    <scope>NUCLEOTIDE SEQUENCE</scope>
</reference>
<evidence type="ECO:0000313" key="2">
    <source>
        <dbReference type="EMBL" id="EQD59383.1"/>
    </source>
</evidence>
<dbReference type="AlphaFoldDB" id="T1AS64"/>